<proteinExistence type="predicted"/>
<comment type="caution">
    <text evidence="2">The sequence shown here is derived from an EMBL/GenBank/DDBJ whole genome shotgun (WGS) entry which is preliminary data.</text>
</comment>
<evidence type="ECO:0000313" key="2">
    <source>
        <dbReference type="EMBL" id="KAH7052060.1"/>
    </source>
</evidence>
<evidence type="ECO:0000256" key="1">
    <source>
        <dbReference type="SAM" id="MobiDB-lite"/>
    </source>
</evidence>
<feature type="region of interest" description="Disordered" evidence="1">
    <location>
        <begin position="55"/>
        <end position="75"/>
    </location>
</feature>
<feature type="compositionally biased region" description="Low complexity" evidence="1">
    <location>
        <begin position="203"/>
        <end position="214"/>
    </location>
</feature>
<dbReference type="Proteomes" id="UP000774617">
    <property type="component" value="Unassembled WGS sequence"/>
</dbReference>
<feature type="compositionally biased region" description="Basic residues" evidence="1">
    <location>
        <begin position="56"/>
        <end position="72"/>
    </location>
</feature>
<feature type="region of interest" description="Disordered" evidence="1">
    <location>
        <begin position="134"/>
        <end position="214"/>
    </location>
</feature>
<feature type="compositionally biased region" description="Pro residues" evidence="1">
    <location>
        <begin position="171"/>
        <end position="187"/>
    </location>
</feature>
<gene>
    <name evidence="2" type="ORF">B0J12DRAFT_698747</name>
</gene>
<keyword evidence="3" id="KW-1185">Reference proteome</keyword>
<accession>A0ABQ8GCI2</accession>
<organism evidence="2 3">
    <name type="scientific">Macrophomina phaseolina</name>
    <dbReference type="NCBI Taxonomy" id="35725"/>
    <lineage>
        <taxon>Eukaryota</taxon>
        <taxon>Fungi</taxon>
        <taxon>Dikarya</taxon>
        <taxon>Ascomycota</taxon>
        <taxon>Pezizomycotina</taxon>
        <taxon>Dothideomycetes</taxon>
        <taxon>Dothideomycetes incertae sedis</taxon>
        <taxon>Botryosphaeriales</taxon>
        <taxon>Botryosphaeriaceae</taxon>
        <taxon>Macrophomina</taxon>
    </lineage>
</organism>
<protein>
    <submittedName>
        <fullName evidence="2">Uncharacterized protein</fullName>
    </submittedName>
</protein>
<name>A0ABQ8GCI2_9PEZI</name>
<reference evidence="2 3" key="1">
    <citation type="journal article" date="2021" name="Nat. Commun.">
        <title>Genetic determinants of endophytism in the Arabidopsis root mycobiome.</title>
        <authorList>
            <person name="Mesny F."/>
            <person name="Miyauchi S."/>
            <person name="Thiergart T."/>
            <person name="Pickel B."/>
            <person name="Atanasova L."/>
            <person name="Karlsson M."/>
            <person name="Huettel B."/>
            <person name="Barry K.W."/>
            <person name="Haridas S."/>
            <person name="Chen C."/>
            <person name="Bauer D."/>
            <person name="Andreopoulos W."/>
            <person name="Pangilinan J."/>
            <person name="LaButti K."/>
            <person name="Riley R."/>
            <person name="Lipzen A."/>
            <person name="Clum A."/>
            <person name="Drula E."/>
            <person name="Henrissat B."/>
            <person name="Kohler A."/>
            <person name="Grigoriev I.V."/>
            <person name="Martin F.M."/>
            <person name="Hacquard S."/>
        </authorList>
    </citation>
    <scope>NUCLEOTIDE SEQUENCE [LARGE SCALE GENOMIC DNA]</scope>
    <source>
        <strain evidence="2 3">MPI-SDFR-AT-0080</strain>
    </source>
</reference>
<feature type="compositionally biased region" description="Low complexity" evidence="1">
    <location>
        <begin position="134"/>
        <end position="149"/>
    </location>
</feature>
<sequence length="671" mass="69332">MAREHGAGHGRPGSAAVAVAGAKGWASGGALGGAGGALGVAVWDGGAAGAAATARRATRHARAPARAAHRRAAAAAAANSPPAAFASPARALVIAGPGRPVLPCPAVARGAGGARASASALPCPAGRHAAASRAASRAASAPRSHSAAGYARPSRLTAPAHAGTVTTQTPPARPAPAPPAAPAPAQPVRPSTTASPRTSGDDSSVSASAPAPAASSASASSAHLAACALRHPHPARLTRGRVLSLPKGQTTASPLISAPARALQPQAPRALTALDGRLPCPLHWAWRRREAAAQDRWRRAGDGQTRDAPQQRARPWPRVARLPTRGETCIRWKELLCLPANWSSLTHSLSLSLSLSTALLCQLRARCSVLRRAVLLLLRASIKPARSYQASDGRLAMLKLRSLPCAPQDAYRRVQMLCPPIAAPSDFPEGRRADLTPAQSPLPSHASFSRCRAPASWQALQTREFLGCRCCARVSRAPAWAKASTSLSSPLAHTSRAAVTSSSTLPALAADHHPGPFRAFRSPPALDPLGSLPLHGKLPDTRFGRLHIDIPADPTAGATTKLCSRLLTAGMRASRLPPGAPHPSRQQLRACSVEPPLWTWLSVRAGRWSCCPPSEVMQGCLSNGQVPSADESAARLQARSSMLGDRLLLALSRTKSAVAEDRAAGICARPP</sequence>
<feature type="compositionally biased region" description="Polar residues" evidence="1">
    <location>
        <begin position="191"/>
        <end position="202"/>
    </location>
</feature>
<evidence type="ECO:0000313" key="3">
    <source>
        <dbReference type="Proteomes" id="UP000774617"/>
    </source>
</evidence>
<dbReference type="EMBL" id="JAGTJR010000011">
    <property type="protein sequence ID" value="KAH7052060.1"/>
    <property type="molecule type" value="Genomic_DNA"/>
</dbReference>